<dbReference type="UniPathway" id="UPA00538">
    <property type="reaction ID" value="UER00592"/>
</dbReference>
<dbReference type="AlphaFoldDB" id="A0A2R5GQ79"/>
<reference evidence="10 11" key="1">
    <citation type="submission" date="2017-12" db="EMBL/GenBank/DDBJ databases">
        <title>Sequencing, de novo assembly and annotation of complete genome of a new Thraustochytrid species, strain FCC1311.</title>
        <authorList>
            <person name="Sedici K."/>
            <person name="Godart F."/>
            <person name="Aiese Cigliano R."/>
            <person name="Sanseverino W."/>
            <person name="Barakat M."/>
            <person name="Ortet P."/>
            <person name="Marechal E."/>
            <person name="Cagnac O."/>
            <person name="Amato A."/>
        </authorList>
    </citation>
    <scope>NUCLEOTIDE SEQUENCE [LARGE SCALE GENOMIC DNA]</scope>
</reference>
<evidence type="ECO:0000256" key="5">
    <source>
        <dbReference type="ARBA" id="ARBA00023315"/>
    </source>
</evidence>
<dbReference type="PROSITE" id="PS01313">
    <property type="entry name" value="LIPB"/>
    <property type="match status" value="1"/>
</dbReference>
<sequence length="249" mass="27293">MAGAMRGAMRALELVHVAGRCSYAEGLGLQRAAMNAKLAALREGHEMPRDRLFLLEHEPVYTLGRSADVANVLSGVADGGFDLVRVDRGGEVTFHGPGQIVGYPVLDLRAHTKDLHWYMRQVEEVIIATLATYGLEGSRKEEYTGVWVDDAKVCAIGLNASRWITSHGFALNVTTDLEAFSRIVPCGIDDPALSVTSIEALLGSGVAAPSRMEVQERLVKEFMRIFTYDRLRLTKSHAAPVESEIKTIR</sequence>
<dbReference type="NCBIfam" id="TIGR00214">
    <property type="entry name" value="lipB"/>
    <property type="match status" value="1"/>
</dbReference>
<feature type="active site" description="Acyl-thioester intermediate" evidence="6">
    <location>
        <position position="186"/>
    </location>
</feature>
<name>A0A2R5GQ79_9STRA</name>
<evidence type="ECO:0000259" key="9">
    <source>
        <dbReference type="PROSITE" id="PS51733"/>
    </source>
</evidence>
<evidence type="ECO:0000313" key="11">
    <source>
        <dbReference type="Proteomes" id="UP000241890"/>
    </source>
</evidence>
<dbReference type="InterPro" id="IPR020605">
    <property type="entry name" value="Octanoyltransferase_CS"/>
</dbReference>
<dbReference type="InterPro" id="IPR004143">
    <property type="entry name" value="BPL_LPL_catalytic"/>
</dbReference>
<dbReference type="PANTHER" id="PTHR10993">
    <property type="entry name" value="OCTANOYLTRANSFERASE"/>
    <property type="match status" value="1"/>
</dbReference>
<protein>
    <recommendedName>
        <fullName evidence="3">lipoyl(octanoyl) transferase</fullName>
        <ecNumber evidence="3">2.3.1.181</ecNumber>
    </recommendedName>
</protein>
<dbReference type="InterPro" id="IPR000544">
    <property type="entry name" value="Octanoyltransferase"/>
</dbReference>
<dbReference type="Proteomes" id="UP000241890">
    <property type="component" value="Unassembled WGS sequence"/>
</dbReference>
<evidence type="ECO:0000256" key="2">
    <source>
        <dbReference type="ARBA" id="ARBA00007907"/>
    </source>
</evidence>
<dbReference type="InterPro" id="IPR045864">
    <property type="entry name" value="aa-tRNA-synth_II/BPL/LPL"/>
</dbReference>
<comment type="caution">
    <text evidence="10">The sequence shown here is derived from an EMBL/GenBank/DDBJ whole genome shotgun (WGS) entry which is preliminary data.</text>
</comment>
<dbReference type="HAMAP" id="MF_00013">
    <property type="entry name" value="LipB"/>
    <property type="match status" value="1"/>
</dbReference>
<comment type="pathway">
    <text evidence="1">Protein modification; protein lipoylation via endogenous pathway; protein N(6)-(lipoyl)lysine from octanoyl-[acyl-carrier-protein]: step 1/2.</text>
</comment>
<organism evidence="10 11">
    <name type="scientific">Hondaea fermentalgiana</name>
    <dbReference type="NCBI Taxonomy" id="2315210"/>
    <lineage>
        <taxon>Eukaryota</taxon>
        <taxon>Sar</taxon>
        <taxon>Stramenopiles</taxon>
        <taxon>Bigyra</taxon>
        <taxon>Labyrinthulomycetes</taxon>
        <taxon>Thraustochytrida</taxon>
        <taxon>Thraustochytriidae</taxon>
        <taxon>Hondaea</taxon>
    </lineage>
</organism>
<evidence type="ECO:0000256" key="4">
    <source>
        <dbReference type="ARBA" id="ARBA00022679"/>
    </source>
</evidence>
<dbReference type="GO" id="GO:0033819">
    <property type="term" value="F:lipoyl(octanoyl) transferase activity"/>
    <property type="evidence" value="ECO:0007669"/>
    <property type="project" value="UniProtKB-EC"/>
</dbReference>
<feature type="binding site" evidence="7">
    <location>
        <begin position="155"/>
        <end position="157"/>
    </location>
    <ligand>
        <name>substrate</name>
    </ligand>
</feature>
<feature type="site" description="Lowers pKa of active site Cys" evidence="8">
    <location>
        <position position="152"/>
    </location>
</feature>
<feature type="domain" description="BPL/LPL catalytic" evidence="9">
    <location>
        <begin position="46"/>
        <end position="230"/>
    </location>
</feature>
<evidence type="ECO:0000256" key="1">
    <source>
        <dbReference type="ARBA" id="ARBA00004821"/>
    </source>
</evidence>
<dbReference type="CDD" id="cd16444">
    <property type="entry name" value="LipB"/>
    <property type="match status" value="1"/>
</dbReference>
<evidence type="ECO:0000313" key="10">
    <source>
        <dbReference type="EMBL" id="GBG32765.1"/>
    </source>
</evidence>
<dbReference type="EC" id="2.3.1.181" evidence="3"/>
<comment type="similarity">
    <text evidence="2">Belongs to the LipB family.</text>
</comment>
<gene>
    <name evidence="10" type="ORF">FCC1311_089902</name>
</gene>
<feature type="binding site" evidence="7">
    <location>
        <begin position="168"/>
        <end position="170"/>
    </location>
    <ligand>
        <name>substrate</name>
    </ligand>
</feature>
<keyword evidence="5" id="KW-0012">Acyltransferase</keyword>
<dbReference type="OrthoDB" id="19908at2759"/>
<dbReference type="GO" id="GO:0009249">
    <property type="term" value="P:protein lipoylation"/>
    <property type="evidence" value="ECO:0007669"/>
    <property type="project" value="InterPro"/>
</dbReference>
<evidence type="ECO:0000256" key="7">
    <source>
        <dbReference type="PIRSR" id="PIRSR016262-2"/>
    </source>
</evidence>
<accession>A0A2R5GQ79</accession>
<dbReference type="EMBL" id="BEYU01000129">
    <property type="protein sequence ID" value="GBG32765.1"/>
    <property type="molecule type" value="Genomic_DNA"/>
</dbReference>
<dbReference type="InParanoid" id="A0A2R5GQ79"/>
<dbReference type="PIRSF" id="PIRSF016262">
    <property type="entry name" value="LPLase"/>
    <property type="match status" value="1"/>
</dbReference>
<keyword evidence="4 10" id="KW-0808">Transferase</keyword>
<dbReference type="Pfam" id="PF21948">
    <property type="entry name" value="LplA-B_cat"/>
    <property type="match status" value="1"/>
</dbReference>
<dbReference type="PANTHER" id="PTHR10993:SF7">
    <property type="entry name" value="LIPOYLTRANSFERASE 2, MITOCHONDRIAL-RELATED"/>
    <property type="match status" value="1"/>
</dbReference>
<dbReference type="PROSITE" id="PS51733">
    <property type="entry name" value="BPL_LPL_CATALYTIC"/>
    <property type="match status" value="1"/>
</dbReference>
<evidence type="ECO:0000256" key="3">
    <source>
        <dbReference type="ARBA" id="ARBA00012334"/>
    </source>
</evidence>
<dbReference type="Gene3D" id="3.30.930.10">
    <property type="entry name" value="Bira Bifunctional Protein, Domain 2"/>
    <property type="match status" value="1"/>
</dbReference>
<proteinExistence type="inferred from homology"/>
<evidence type="ECO:0000256" key="8">
    <source>
        <dbReference type="PIRSR" id="PIRSR016262-3"/>
    </source>
</evidence>
<dbReference type="SUPFAM" id="SSF55681">
    <property type="entry name" value="Class II aaRS and biotin synthetases"/>
    <property type="match status" value="1"/>
</dbReference>
<feature type="binding site" evidence="7">
    <location>
        <begin position="88"/>
        <end position="95"/>
    </location>
    <ligand>
        <name>substrate</name>
    </ligand>
</feature>
<dbReference type="NCBIfam" id="NF010925">
    <property type="entry name" value="PRK14345.1"/>
    <property type="match status" value="1"/>
</dbReference>
<keyword evidence="11" id="KW-1185">Reference proteome</keyword>
<evidence type="ECO:0000256" key="6">
    <source>
        <dbReference type="PIRSR" id="PIRSR016262-1"/>
    </source>
</evidence>